<gene>
    <name evidence="2" type="ORF">L203_105604</name>
</gene>
<dbReference type="AlphaFoldDB" id="A0AAJ8JXM4"/>
<reference evidence="2" key="1">
    <citation type="submission" date="2016-06" db="EMBL/GenBank/DDBJ databases">
        <authorList>
            <person name="Cuomo C."/>
            <person name="Litvintseva A."/>
            <person name="Heitman J."/>
            <person name="Chen Y."/>
            <person name="Sun S."/>
            <person name="Springer D."/>
            <person name="Dromer F."/>
            <person name="Young S."/>
            <person name="Zeng Q."/>
            <person name="Chapman S."/>
            <person name="Gujja S."/>
            <person name="Saif S."/>
            <person name="Birren B."/>
        </authorList>
    </citation>
    <scope>NUCLEOTIDE SEQUENCE</scope>
    <source>
        <strain evidence="2">CBS 7841</strain>
    </source>
</reference>
<feature type="compositionally biased region" description="Polar residues" evidence="1">
    <location>
        <begin position="423"/>
        <end position="436"/>
    </location>
</feature>
<dbReference type="Gene3D" id="3.40.50.150">
    <property type="entry name" value="Vaccinia Virus protein VP39"/>
    <property type="match status" value="1"/>
</dbReference>
<feature type="region of interest" description="Disordered" evidence="1">
    <location>
        <begin position="273"/>
        <end position="307"/>
    </location>
</feature>
<evidence type="ECO:0000256" key="1">
    <source>
        <dbReference type="SAM" id="MobiDB-lite"/>
    </source>
</evidence>
<organism evidence="2 3">
    <name type="scientific">Cryptococcus depauperatus CBS 7841</name>
    <dbReference type="NCBI Taxonomy" id="1295531"/>
    <lineage>
        <taxon>Eukaryota</taxon>
        <taxon>Fungi</taxon>
        <taxon>Dikarya</taxon>
        <taxon>Basidiomycota</taxon>
        <taxon>Agaricomycotina</taxon>
        <taxon>Tremellomycetes</taxon>
        <taxon>Tremellales</taxon>
        <taxon>Cryptococcaceae</taxon>
        <taxon>Cryptococcus</taxon>
    </lineage>
</organism>
<dbReference type="KEGG" id="cdep:91089813"/>
<sequence>MPSTHNNSKQRIDLHDVYFSNSPSLTPHAAPHWGPFPFLFDQGCQPSTEHTHAHGSATSDIEYPTGSGTCWRHSHVAFRATGNFRSRLKVEHKGALSVPPQRQSSQLLIINLGFTTVLSTDFPSSMNSFPPPPVPDPRGAHSRSLSETLALSQHPPPLAITTTDGAQSEYLHRVGGFHAAALPFGRYQSLGATLGQKYPRATSRDYSGYSESHRVVANRSPQRGIGHDNRRCARDCRADEAPYRMLKRVIGRASASGLKVVVEKVEGGRVLERERQRGQRPNIQLRRSNKQVPRESSLNGAGPASPYGFKPLSFDSRILSGPPLPPPPVDHICDPQKHVEFFADFASPACRTDEFESIPRSSSAPSVPLLASERRGSDASMGSILSTMSADTPGLKPLTHHPASSLSESLAIGHGQSDPLAASPQTASFVNPQSVSFPHPLGESRIDSADQSSRDPADLSPYLPPEMSATLRRRMLEGSTSRGGEDLAGLGYKVGMTGNNGRWTGNRSKKKETLVEAEWSFETPILKVMGEAVMGKVGLIDPVANYNLVEYGCYRETPNPILAEIIKSLCRSASDTVTRKVFSVTHQATPDFDIRLLQSNLTTHPKSYRKIEQLPSPAPLLLTSFSFAGFADSAVPVDTVHVALCSSELTKLQGPISPRPLYSFTSQAEEKERHAEKDLVRWLKARAGEVKKGGILVCSLAVRTKQPTGRDVKFEESLPQPPKASPYHLPASLPTSPHTNAFTSTHRTHTPLTEVNPSIFATPPHHLGGPKSAPVKYRPDIFQTMSQALSPAIQRLVTLGEIRSHVAPMLVDVPYWSRTLESLKSALAKATEWDVLFDQEGEESVVGDRDYDMTDEDDELDATPIIPPSGDVDEDIYMNNMVEMKDDESPYSPEERREWADAGVRIYRLNHPAWRAYKQGRIDRGAYAKRIATYCHSVYEPHLKKVLREKGRMDISQSENTVQEMFKILGEKCELGALDGFSIDVGVIVLQKK</sequence>
<feature type="region of interest" description="Disordered" evidence="1">
    <location>
        <begin position="125"/>
        <end position="158"/>
    </location>
</feature>
<dbReference type="EMBL" id="CP143790">
    <property type="protein sequence ID" value="WVN90368.1"/>
    <property type="molecule type" value="Genomic_DNA"/>
</dbReference>
<dbReference type="Proteomes" id="UP000094043">
    <property type="component" value="Chromosome 7"/>
</dbReference>
<keyword evidence="3" id="KW-1185">Reference proteome</keyword>
<feature type="region of interest" description="Disordered" evidence="1">
    <location>
        <begin position="709"/>
        <end position="745"/>
    </location>
</feature>
<feature type="compositionally biased region" description="Polar residues" evidence="1">
    <location>
        <begin position="733"/>
        <end position="745"/>
    </location>
</feature>
<evidence type="ECO:0000313" key="3">
    <source>
        <dbReference type="Proteomes" id="UP000094043"/>
    </source>
</evidence>
<reference evidence="2" key="2">
    <citation type="journal article" date="2022" name="Elife">
        <title>Obligate sexual reproduction of a homothallic fungus closely related to the Cryptococcus pathogenic species complex.</title>
        <authorList>
            <person name="Passer A.R."/>
            <person name="Clancey S.A."/>
            <person name="Shea T."/>
            <person name="David-Palma M."/>
            <person name="Averette A.F."/>
            <person name="Boekhout T."/>
            <person name="Porcel B.M."/>
            <person name="Nowrousian M."/>
            <person name="Cuomo C.A."/>
            <person name="Sun S."/>
            <person name="Heitman J."/>
            <person name="Coelho M.A."/>
        </authorList>
    </citation>
    <scope>NUCLEOTIDE SEQUENCE</scope>
    <source>
        <strain evidence="2">CBS 7841</strain>
    </source>
</reference>
<protein>
    <submittedName>
        <fullName evidence="2">Uncharacterized protein</fullName>
    </submittedName>
</protein>
<feature type="compositionally biased region" description="Polar residues" evidence="1">
    <location>
        <begin position="281"/>
        <end position="299"/>
    </location>
</feature>
<dbReference type="RefSeq" id="XP_066071068.1">
    <property type="nucleotide sequence ID" value="XM_066214971.1"/>
</dbReference>
<feature type="compositionally biased region" description="Low complexity" evidence="1">
    <location>
        <begin position="361"/>
        <end position="371"/>
    </location>
</feature>
<dbReference type="InterPro" id="IPR029063">
    <property type="entry name" value="SAM-dependent_MTases_sf"/>
</dbReference>
<reference evidence="2" key="3">
    <citation type="submission" date="2024-01" db="EMBL/GenBank/DDBJ databases">
        <authorList>
            <person name="Coelho M.A."/>
            <person name="David-Palma M."/>
            <person name="Shea T."/>
            <person name="Sun S."/>
            <person name="Cuomo C.A."/>
            <person name="Heitman J."/>
        </authorList>
    </citation>
    <scope>NUCLEOTIDE SEQUENCE</scope>
    <source>
        <strain evidence="2">CBS 7841</strain>
    </source>
</reference>
<feature type="region of interest" description="Disordered" evidence="1">
    <location>
        <begin position="356"/>
        <end position="467"/>
    </location>
</feature>
<name>A0AAJ8JXM4_9TREE</name>
<accession>A0AAJ8JXM4</accession>
<evidence type="ECO:0000313" key="2">
    <source>
        <dbReference type="EMBL" id="WVN90368.1"/>
    </source>
</evidence>
<proteinExistence type="predicted"/>
<dbReference type="GeneID" id="91089813"/>
<feature type="compositionally biased region" description="Basic and acidic residues" evidence="1">
    <location>
        <begin position="442"/>
        <end position="457"/>
    </location>
</feature>